<evidence type="ECO:0000259" key="1">
    <source>
        <dbReference type="Pfam" id="PF22936"/>
    </source>
</evidence>
<evidence type="ECO:0000313" key="4">
    <source>
        <dbReference type="Proteomes" id="UP000215914"/>
    </source>
</evidence>
<feature type="domain" description="Retrovirus-related Pol polyprotein from transposon TNT 1-94-like beta-barrel" evidence="1">
    <location>
        <begin position="26"/>
        <end position="84"/>
    </location>
</feature>
<dbReference type="Proteomes" id="UP000215914">
    <property type="component" value="Chromosome 4"/>
</dbReference>
<reference evidence="2 4" key="1">
    <citation type="journal article" date="2017" name="Nature">
        <title>The sunflower genome provides insights into oil metabolism, flowering and Asterid evolution.</title>
        <authorList>
            <person name="Badouin H."/>
            <person name="Gouzy J."/>
            <person name="Grassa C.J."/>
            <person name="Murat F."/>
            <person name="Staton S.E."/>
            <person name="Cottret L."/>
            <person name="Lelandais-Briere C."/>
            <person name="Owens G.L."/>
            <person name="Carrere S."/>
            <person name="Mayjonade B."/>
            <person name="Legrand L."/>
            <person name="Gill N."/>
            <person name="Kane N.C."/>
            <person name="Bowers J.E."/>
            <person name="Hubner S."/>
            <person name="Bellec A."/>
            <person name="Berard A."/>
            <person name="Berges H."/>
            <person name="Blanchet N."/>
            <person name="Boniface M.C."/>
            <person name="Brunel D."/>
            <person name="Catrice O."/>
            <person name="Chaidir N."/>
            <person name="Claudel C."/>
            <person name="Donnadieu C."/>
            <person name="Faraut T."/>
            <person name="Fievet G."/>
            <person name="Helmstetter N."/>
            <person name="King M."/>
            <person name="Knapp S.J."/>
            <person name="Lai Z."/>
            <person name="Le Paslier M.C."/>
            <person name="Lippi Y."/>
            <person name="Lorenzon L."/>
            <person name="Mandel J.R."/>
            <person name="Marage G."/>
            <person name="Marchand G."/>
            <person name="Marquand E."/>
            <person name="Bret-Mestries E."/>
            <person name="Morien E."/>
            <person name="Nambeesan S."/>
            <person name="Nguyen T."/>
            <person name="Pegot-Espagnet P."/>
            <person name="Pouilly N."/>
            <person name="Raftis F."/>
            <person name="Sallet E."/>
            <person name="Schiex T."/>
            <person name="Thomas J."/>
            <person name="Vandecasteele C."/>
            <person name="Vares D."/>
            <person name="Vear F."/>
            <person name="Vautrin S."/>
            <person name="Crespi M."/>
            <person name="Mangin B."/>
            <person name="Burke J.M."/>
            <person name="Salse J."/>
            <person name="Munos S."/>
            <person name="Vincourt P."/>
            <person name="Rieseberg L.H."/>
            <person name="Langlade N.B."/>
        </authorList>
    </citation>
    <scope>NUCLEOTIDE SEQUENCE [LARGE SCALE GENOMIC DNA]</scope>
    <source>
        <strain evidence="4">cv. SF193</strain>
        <tissue evidence="2">Leaves</tissue>
    </source>
</reference>
<organism evidence="3 4">
    <name type="scientific">Helianthus annuus</name>
    <name type="common">Common sunflower</name>
    <dbReference type="NCBI Taxonomy" id="4232"/>
    <lineage>
        <taxon>Eukaryota</taxon>
        <taxon>Viridiplantae</taxon>
        <taxon>Streptophyta</taxon>
        <taxon>Embryophyta</taxon>
        <taxon>Tracheophyta</taxon>
        <taxon>Spermatophyta</taxon>
        <taxon>Magnoliopsida</taxon>
        <taxon>eudicotyledons</taxon>
        <taxon>Gunneridae</taxon>
        <taxon>Pentapetalae</taxon>
        <taxon>asterids</taxon>
        <taxon>campanulids</taxon>
        <taxon>Asterales</taxon>
        <taxon>Asteraceae</taxon>
        <taxon>Asteroideae</taxon>
        <taxon>Heliantheae alliance</taxon>
        <taxon>Heliantheae</taxon>
        <taxon>Helianthus</taxon>
    </lineage>
</organism>
<gene>
    <name evidence="3" type="ORF">HannXRQ_Chr04g0117351</name>
    <name evidence="2" type="ORF">HanXRQr2_Chr04g0180641</name>
</gene>
<sequence length="85" mass="9779">METKLTYPVQVGQKIQMLHKDDMLAWWVDSGATSHVCKYLKWFEEFEPLEDGSVLRMEIVATEPIKGVGKVRLVFTCGKHLLLDN</sequence>
<dbReference type="OMA" id="ISCWIDS"/>
<protein>
    <recommendedName>
        <fullName evidence="1">Retrovirus-related Pol polyprotein from transposon TNT 1-94-like beta-barrel domain-containing protein</fullName>
    </recommendedName>
</protein>
<dbReference type="PANTHER" id="PTHR47592:SF29">
    <property type="entry name" value="ZINC FINGER, CCHC-TYPE"/>
    <property type="match status" value="1"/>
</dbReference>
<dbReference type="Pfam" id="PF22936">
    <property type="entry name" value="Pol_BBD"/>
    <property type="match status" value="1"/>
</dbReference>
<name>A0A251V058_HELAN</name>
<reference evidence="2" key="3">
    <citation type="submission" date="2020-06" db="EMBL/GenBank/DDBJ databases">
        <title>Helianthus annuus Genome sequencing and assembly Release 2.</title>
        <authorList>
            <person name="Gouzy J."/>
            <person name="Langlade N."/>
            <person name="Munos S."/>
        </authorList>
    </citation>
    <scope>NUCLEOTIDE SEQUENCE</scope>
    <source>
        <tissue evidence="2">Leaves</tissue>
    </source>
</reference>
<dbReference type="PANTHER" id="PTHR47592">
    <property type="entry name" value="PBF68 PROTEIN"/>
    <property type="match status" value="1"/>
</dbReference>
<keyword evidence="4" id="KW-1185">Reference proteome</keyword>
<dbReference type="AlphaFoldDB" id="A0A251V058"/>
<dbReference type="InParanoid" id="A0A251V058"/>
<reference evidence="3" key="2">
    <citation type="submission" date="2017-02" db="EMBL/GenBank/DDBJ databases">
        <title>Sunflower complete genome.</title>
        <authorList>
            <person name="Langlade N."/>
            <person name="Munos S."/>
        </authorList>
    </citation>
    <scope>NUCLEOTIDE SEQUENCE [LARGE SCALE GENOMIC DNA]</scope>
    <source>
        <tissue evidence="3">Leaves</tissue>
    </source>
</reference>
<accession>A0A251V058</accession>
<dbReference type="InterPro" id="IPR054722">
    <property type="entry name" value="PolX-like_BBD"/>
</dbReference>
<dbReference type="EMBL" id="MNCJ02000319">
    <property type="protein sequence ID" value="KAF5811372.1"/>
    <property type="molecule type" value="Genomic_DNA"/>
</dbReference>
<dbReference type="EMBL" id="CM007893">
    <property type="protein sequence ID" value="OTG28988.1"/>
    <property type="molecule type" value="Genomic_DNA"/>
</dbReference>
<evidence type="ECO:0000313" key="3">
    <source>
        <dbReference type="EMBL" id="OTG28988.1"/>
    </source>
</evidence>
<proteinExistence type="predicted"/>
<evidence type="ECO:0000313" key="2">
    <source>
        <dbReference type="EMBL" id="KAF5811372.1"/>
    </source>
</evidence>
<dbReference type="Gramene" id="mRNA:HanXRQr2_Chr04g0180641">
    <property type="protein sequence ID" value="mRNA:HanXRQr2_Chr04g0180641"/>
    <property type="gene ID" value="HanXRQr2_Chr04g0180641"/>
</dbReference>